<reference evidence="2 3" key="1">
    <citation type="submission" date="2023-08" db="EMBL/GenBank/DDBJ databases">
        <title>Black Yeasts Isolated from many extreme environments.</title>
        <authorList>
            <person name="Coleine C."/>
            <person name="Stajich J.E."/>
            <person name="Selbmann L."/>
        </authorList>
    </citation>
    <scope>NUCLEOTIDE SEQUENCE [LARGE SCALE GENOMIC DNA]</scope>
    <source>
        <strain evidence="2 3">CCFEE 5792</strain>
    </source>
</reference>
<evidence type="ECO:0008006" key="4">
    <source>
        <dbReference type="Google" id="ProtNLM"/>
    </source>
</evidence>
<dbReference type="GeneID" id="89976543"/>
<evidence type="ECO:0000313" key="2">
    <source>
        <dbReference type="EMBL" id="KAK5046237.1"/>
    </source>
</evidence>
<dbReference type="EMBL" id="JAVRRD010000031">
    <property type="protein sequence ID" value="KAK5046237.1"/>
    <property type="molecule type" value="Genomic_DNA"/>
</dbReference>
<evidence type="ECO:0000256" key="1">
    <source>
        <dbReference type="SAM" id="MobiDB-lite"/>
    </source>
</evidence>
<evidence type="ECO:0000313" key="3">
    <source>
        <dbReference type="Proteomes" id="UP001358417"/>
    </source>
</evidence>
<organism evidence="2 3">
    <name type="scientific">Exophiala bonariae</name>
    <dbReference type="NCBI Taxonomy" id="1690606"/>
    <lineage>
        <taxon>Eukaryota</taxon>
        <taxon>Fungi</taxon>
        <taxon>Dikarya</taxon>
        <taxon>Ascomycota</taxon>
        <taxon>Pezizomycotina</taxon>
        <taxon>Eurotiomycetes</taxon>
        <taxon>Chaetothyriomycetidae</taxon>
        <taxon>Chaetothyriales</taxon>
        <taxon>Herpotrichiellaceae</taxon>
        <taxon>Exophiala</taxon>
    </lineage>
</organism>
<comment type="caution">
    <text evidence="2">The sequence shown here is derived from an EMBL/GenBank/DDBJ whole genome shotgun (WGS) entry which is preliminary data.</text>
</comment>
<dbReference type="RefSeq" id="XP_064701831.1">
    <property type="nucleotide sequence ID" value="XM_064851926.1"/>
</dbReference>
<proteinExistence type="predicted"/>
<sequence length="925" mass="104923">MGRTPCILGLPLVPSKAALRALRQLAYLPSKPNFAHCGSDRGVAALSHNARRRNPLPQKTIDKKKGHRGNADSHTQSHLTNTELSEEWTLPLKGSNWATSPPLRRLNDNTHPHLREKDLGLGAHKENQKNRDKNCALYHLGSRDGTSIHERRTAQPLLSNKSSQFQDEATGLARVDSSTAIVSNDLRTYPTSTDKGRSPVDFHDADRPPWLIEPIRLKASLLIDRIPSNQFPNYTTPSLAGPTTLNDFPPSSQNASQQLKMLVGTETHDRILEFILQDRRYLGLKMAHWHLVLQHFLAQPSDDRMTIATAIVSIFRPVLPIEACTFSPVLEIVKHHLSNDSSLGQASDVLFPRQEIAVSKASPKTDDYFLAVSYLIHRLETDHDFESWITEMRKILHLARLSGISLGKSFSVPIIKALCQAGKMEKVLLTLNDLEKQYNIAITQDSLEDLCNGYAVAGNWKEASSVIELMHVKGYSRKNPERFQSFYAKLIELFATNNTAERCLGFTLHAMKNAGLIPGGRVSRAISCASIRDGRHELVLEWASLVEKVYSRLDPPFSTLQAALQFSDTCRGIGASCVEIASACRALAHRARKDPFSRYFRGCVSGLVRDDLIYRLQAIHHINHDMPNDFDSKSTDALVALAREIEHSTPRFTRMRPSEAKLHRDLGWQIEAVEDLKIILEGGVSVTDLYESDEFRRRTPSYSELRRPPQRNFNGPTQFSESMPENILQERLPLYSEVVDVVLNDYATRRQTGELRDHALLKFVVWKLGRSFRGGDAIRLICTIYESDYTKGVQGVPFDEEIFSAWVHLALESGAQDTMRALWAIIDSMRSLEFSHDFRLLTLYAFVTENRRISGFESTEWSWKRHRNGELEYTYRKLAATKWRRSNPSKDGNIFPAWKRWEDAMRDRVTAGQQEPYGYAEGRDY</sequence>
<dbReference type="Gene3D" id="1.25.40.10">
    <property type="entry name" value="Tetratricopeptide repeat domain"/>
    <property type="match status" value="1"/>
</dbReference>
<dbReference type="AlphaFoldDB" id="A0AAV9MX40"/>
<feature type="region of interest" description="Disordered" evidence="1">
    <location>
        <begin position="49"/>
        <end position="82"/>
    </location>
</feature>
<keyword evidence="3" id="KW-1185">Reference proteome</keyword>
<name>A0AAV9MX40_9EURO</name>
<accession>A0AAV9MX40</accession>
<dbReference type="Proteomes" id="UP001358417">
    <property type="component" value="Unassembled WGS sequence"/>
</dbReference>
<feature type="compositionally biased region" description="Polar residues" evidence="1">
    <location>
        <begin position="72"/>
        <end position="82"/>
    </location>
</feature>
<dbReference type="InterPro" id="IPR011990">
    <property type="entry name" value="TPR-like_helical_dom_sf"/>
</dbReference>
<feature type="compositionally biased region" description="Polar residues" evidence="1">
    <location>
        <begin position="711"/>
        <end position="720"/>
    </location>
</feature>
<feature type="region of interest" description="Disordered" evidence="1">
    <location>
        <begin position="700"/>
        <end position="720"/>
    </location>
</feature>
<protein>
    <recommendedName>
        <fullName evidence="4">Pentacotripeptide-repeat region of PRORP domain-containing protein</fullName>
    </recommendedName>
</protein>
<gene>
    <name evidence="2" type="ORF">LTR84_008380</name>
</gene>